<dbReference type="OrthoDB" id="1827566at2"/>
<evidence type="ECO:0000313" key="3">
    <source>
        <dbReference type="Proteomes" id="UP000283295"/>
    </source>
</evidence>
<accession>A0A412IQU7</accession>
<dbReference type="SMART" id="SM00860">
    <property type="entry name" value="SMI1_KNR4"/>
    <property type="match status" value="1"/>
</dbReference>
<dbReference type="AlphaFoldDB" id="A0A412IQU7"/>
<dbReference type="Proteomes" id="UP000283295">
    <property type="component" value="Unassembled WGS sequence"/>
</dbReference>
<feature type="domain" description="Knr4/Smi1-like" evidence="1">
    <location>
        <begin position="36"/>
        <end position="135"/>
    </location>
</feature>
<name>A0A412IQU7_9FIRM</name>
<dbReference type="InterPro" id="IPR037883">
    <property type="entry name" value="Knr4/Smi1-like_sf"/>
</dbReference>
<reference evidence="2 3" key="1">
    <citation type="submission" date="2018-08" db="EMBL/GenBank/DDBJ databases">
        <title>A genome reference for cultivated species of the human gut microbiota.</title>
        <authorList>
            <person name="Zou Y."/>
            <person name="Xue W."/>
            <person name="Luo G."/>
        </authorList>
    </citation>
    <scope>NUCLEOTIDE SEQUENCE [LARGE SCALE GENOMIC DNA]</scope>
    <source>
        <strain evidence="2 3">AF22-21</strain>
    </source>
</reference>
<sequence length="163" mass="18803">MNIPHNSLMEKIKELVRLCEQIASDYGDDASWFKQPASDEMISNWENKHNVFIPETYKEWLSFTNEAQIRNSLAHFYGPDKFVMNSGDLPEDLIVIADLIGDGEQLCFSKITRDFVWVDHGELEIIDDFGAVLSEIIRMLKPQSCLSPKMEELLMNMVKKNNC</sequence>
<dbReference type="Pfam" id="PF09346">
    <property type="entry name" value="SMI1_KNR4"/>
    <property type="match status" value="1"/>
</dbReference>
<dbReference type="InterPro" id="IPR018958">
    <property type="entry name" value="Knr4/Smi1-like_dom"/>
</dbReference>
<dbReference type="Gene3D" id="3.40.1580.10">
    <property type="entry name" value="SMI1/KNR4-like"/>
    <property type="match status" value="1"/>
</dbReference>
<proteinExistence type="predicted"/>
<evidence type="ECO:0000313" key="2">
    <source>
        <dbReference type="EMBL" id="RGS40920.1"/>
    </source>
</evidence>
<organism evidence="2 3">
    <name type="scientific">Coprococcus eutactus</name>
    <dbReference type="NCBI Taxonomy" id="33043"/>
    <lineage>
        <taxon>Bacteria</taxon>
        <taxon>Bacillati</taxon>
        <taxon>Bacillota</taxon>
        <taxon>Clostridia</taxon>
        <taxon>Lachnospirales</taxon>
        <taxon>Lachnospiraceae</taxon>
        <taxon>Coprococcus</taxon>
    </lineage>
</organism>
<evidence type="ECO:0000259" key="1">
    <source>
        <dbReference type="SMART" id="SM00860"/>
    </source>
</evidence>
<dbReference type="SUPFAM" id="SSF160631">
    <property type="entry name" value="SMI1/KNR4-like"/>
    <property type="match status" value="1"/>
</dbReference>
<dbReference type="EMBL" id="QRVK01000023">
    <property type="protein sequence ID" value="RGS40920.1"/>
    <property type="molecule type" value="Genomic_DNA"/>
</dbReference>
<dbReference type="RefSeq" id="WP_004849655.1">
    <property type="nucleotide sequence ID" value="NZ_CABIWG010000004.1"/>
</dbReference>
<gene>
    <name evidence="2" type="ORF">DWX94_09270</name>
</gene>
<comment type="caution">
    <text evidence="2">The sequence shown here is derived from an EMBL/GenBank/DDBJ whole genome shotgun (WGS) entry which is preliminary data.</text>
</comment>
<protein>
    <submittedName>
        <fullName evidence="2">SMI1/KNR4 family protein</fullName>
    </submittedName>
</protein>